<comment type="caution">
    <text evidence="1">The sequence shown here is derived from an EMBL/GenBank/DDBJ whole genome shotgun (WGS) entry which is preliminary data.</text>
</comment>
<dbReference type="Proteomes" id="UP000294850">
    <property type="component" value="Unassembled WGS sequence"/>
</dbReference>
<keyword evidence="2" id="KW-1185">Reference proteome</keyword>
<dbReference type="AlphaFoldDB" id="A0A4R5DQ97"/>
<proteinExistence type="predicted"/>
<evidence type="ECO:0000313" key="2">
    <source>
        <dbReference type="Proteomes" id="UP000294850"/>
    </source>
</evidence>
<sequence>MKDLIQSIKSAETMDQYEAASKVSLDYFSTATEEERESIKKVLIEKADQILHQAKEVRQKAGEIIAEFENKNVTIEVNGQKYPLTEWVTMKEYCRRFGLKNTMVVNNWISRKIIPKENILNISQLNNLKLIKAVPYKS</sequence>
<evidence type="ECO:0000313" key="1">
    <source>
        <dbReference type="EMBL" id="TDE13175.1"/>
    </source>
</evidence>
<name>A0A4R5DQ97_9BACT</name>
<dbReference type="EMBL" id="SMFL01000007">
    <property type="protein sequence ID" value="TDE13175.1"/>
    <property type="molecule type" value="Genomic_DNA"/>
</dbReference>
<dbReference type="OrthoDB" id="964185at2"/>
<organism evidence="1 2">
    <name type="scientific">Dyadobacter psychrotolerans</name>
    <dbReference type="NCBI Taxonomy" id="2541721"/>
    <lineage>
        <taxon>Bacteria</taxon>
        <taxon>Pseudomonadati</taxon>
        <taxon>Bacteroidota</taxon>
        <taxon>Cytophagia</taxon>
        <taxon>Cytophagales</taxon>
        <taxon>Spirosomataceae</taxon>
        <taxon>Dyadobacter</taxon>
    </lineage>
</organism>
<accession>A0A4R5DQ97</accession>
<protein>
    <submittedName>
        <fullName evidence="1">Uncharacterized protein</fullName>
    </submittedName>
</protein>
<reference evidence="1 2" key="1">
    <citation type="submission" date="2019-03" db="EMBL/GenBank/DDBJ databases">
        <title>Dyadobacter AR-3-6 sp. nov., isolated from arctic soil.</title>
        <authorList>
            <person name="Chaudhary D.K."/>
        </authorList>
    </citation>
    <scope>NUCLEOTIDE SEQUENCE [LARGE SCALE GENOMIC DNA]</scope>
    <source>
        <strain evidence="1 2">AR-3-6</strain>
    </source>
</reference>
<dbReference type="RefSeq" id="WP_131959895.1">
    <property type="nucleotide sequence ID" value="NZ_SMFL01000007.1"/>
</dbReference>
<gene>
    <name evidence="1" type="ORF">E0F88_19145</name>
</gene>